<sequence length="219" mass="24087">MQYKLMLMVVFGVLLNSGNTKNAEAALIQSDYLTLGDNLAVYDEDTDLTWLDLSVTDGKAYESALIPHHEKGFNYAKSSHVTQLFLNFFGETVSYNSPGYSTGNNLLAQEFSTLFGLTSASSSFGFFFDNENKFSLFGVTLGGGKLYAPDFPVDYNKYYDIGNSGVGTYLVKQGRISFDEPVITAFSPRVAVPEPASLLIFIFGSLGLFVNRRMSSHSD</sequence>
<dbReference type="EMBL" id="JAVRIF010000003">
    <property type="protein sequence ID" value="MDT0603548.1"/>
    <property type="molecule type" value="Genomic_DNA"/>
</dbReference>
<name>A0ABU3A036_9GAMM</name>
<feature type="signal peptide" evidence="1">
    <location>
        <begin position="1"/>
        <end position="22"/>
    </location>
</feature>
<proteinExistence type="predicted"/>
<evidence type="ECO:0000313" key="2">
    <source>
        <dbReference type="EMBL" id="MDT0603548.1"/>
    </source>
</evidence>
<feature type="chain" id="PRO_5046510964" evidence="1">
    <location>
        <begin position="23"/>
        <end position="219"/>
    </location>
</feature>
<organism evidence="2 3">
    <name type="scientific">Thalassotalea castellviae</name>
    <dbReference type="NCBI Taxonomy" id="3075612"/>
    <lineage>
        <taxon>Bacteria</taxon>
        <taxon>Pseudomonadati</taxon>
        <taxon>Pseudomonadota</taxon>
        <taxon>Gammaproteobacteria</taxon>
        <taxon>Alteromonadales</taxon>
        <taxon>Colwelliaceae</taxon>
        <taxon>Thalassotalea</taxon>
    </lineage>
</organism>
<protein>
    <submittedName>
        <fullName evidence="2">PEP-CTERM sorting domain-containing protein</fullName>
    </submittedName>
</protein>
<dbReference type="InterPro" id="IPR013424">
    <property type="entry name" value="Ice-binding_C"/>
</dbReference>
<comment type="caution">
    <text evidence="2">The sequence shown here is derived from an EMBL/GenBank/DDBJ whole genome shotgun (WGS) entry which is preliminary data.</text>
</comment>
<accession>A0ABU3A036</accession>
<keyword evidence="1" id="KW-0732">Signal</keyword>
<evidence type="ECO:0000256" key="1">
    <source>
        <dbReference type="SAM" id="SignalP"/>
    </source>
</evidence>
<dbReference type="RefSeq" id="WP_311579892.1">
    <property type="nucleotide sequence ID" value="NZ_JAVRIF010000003.1"/>
</dbReference>
<reference evidence="2 3" key="1">
    <citation type="submission" date="2023-09" db="EMBL/GenBank/DDBJ databases">
        <authorList>
            <person name="Rey-Velasco X."/>
        </authorList>
    </citation>
    <scope>NUCLEOTIDE SEQUENCE [LARGE SCALE GENOMIC DNA]</scope>
    <source>
        <strain evidence="2 3">W431</strain>
    </source>
</reference>
<gene>
    <name evidence="2" type="ORF">RM573_08050</name>
</gene>
<keyword evidence="3" id="KW-1185">Reference proteome</keyword>
<evidence type="ECO:0000313" key="3">
    <source>
        <dbReference type="Proteomes" id="UP001266357"/>
    </source>
</evidence>
<dbReference type="Proteomes" id="UP001266357">
    <property type="component" value="Unassembled WGS sequence"/>
</dbReference>
<dbReference type="NCBIfam" id="TIGR02595">
    <property type="entry name" value="PEP_CTERM"/>
    <property type="match status" value="1"/>
</dbReference>